<proteinExistence type="predicted"/>
<dbReference type="KEGG" id="snq:CP978_24645"/>
<sequence>MSDNQQYGPYVPHQADRDRVAGQNAVTDFTRTVEELPESGGPFGLNRMLRAAVLNSSPAGEALRTSRRTNFEGHKLNEMLDLVEQTNPADLESSGQALWDARDAIKAAAAELDGHIDRVHWVGESGEAFRAWGASLVKHADALGDFAGTAGDQISAAATGLASVRSAMPSRDNRLVQKRAEDFAAPERVETNHEYAAAVKVEKNRQEAINQMNRLSSYYVVSEEQLAALEPPKFESMPDVGVPEPSGGRVTEPAGRQTPTHRGSGEPSMPADHSPAATGRVEEKAFTPTPEKAQGRVDYPGRDVGTDIDSAGVLPERRIEGVGHAPSTVSSPPTTGDKFLPPPVTGYNKPVVRGLSSRGIGPGGARTPVSAKGKPSAPNTGVIGPARGTAPRVANPIDQARANNQASARGGTGQSTARGGTSGPRQAAAGRGISGGTQQSGVTPSARAAGRSTGAGRGNGVVGGKPASGAAAPGKRAPRVPRGTVVGGEASRSGAPASNGRPSQRGVIGSPDNSRTSRAKPGEEATPGRKPQGSPEGVTGKPAARNSAARTKKAGFTSGGSGLLRRLTGKRQSPGRENPQGTRRSAGAAEDEGTQLPNTPRRDVPPGND</sequence>
<feature type="compositionally biased region" description="Gly residues" evidence="1">
    <location>
        <begin position="453"/>
        <end position="463"/>
    </location>
</feature>
<dbReference type="RefSeq" id="WP_079162295.1">
    <property type="nucleotide sequence ID" value="NZ_CP009313.1"/>
</dbReference>
<dbReference type="AlphaFoldDB" id="A0A5P2W905"/>
<dbReference type="OrthoDB" id="4337967at2"/>
<accession>A0A5P2W905</accession>
<feature type="region of interest" description="Disordered" evidence="1">
    <location>
        <begin position="323"/>
        <end position="609"/>
    </location>
</feature>
<evidence type="ECO:0000313" key="2">
    <source>
        <dbReference type="EMBL" id="QEV41321.1"/>
    </source>
</evidence>
<dbReference type="EMBL" id="CP023747">
    <property type="protein sequence ID" value="QEV41321.1"/>
    <property type="molecule type" value="Genomic_DNA"/>
</dbReference>
<feature type="compositionally biased region" description="Low complexity" evidence="1">
    <location>
        <begin position="464"/>
        <end position="483"/>
    </location>
</feature>
<feature type="compositionally biased region" description="Basic and acidic residues" evidence="1">
    <location>
        <begin position="293"/>
        <end position="303"/>
    </location>
</feature>
<feature type="region of interest" description="Disordered" evidence="1">
    <location>
        <begin position="234"/>
        <end position="303"/>
    </location>
</feature>
<feature type="compositionally biased region" description="Basic and acidic residues" evidence="1">
    <location>
        <begin position="600"/>
        <end position="609"/>
    </location>
</feature>
<protein>
    <submittedName>
        <fullName evidence="2">Uncharacterized protein</fullName>
    </submittedName>
</protein>
<evidence type="ECO:0000313" key="3">
    <source>
        <dbReference type="Proteomes" id="UP000325763"/>
    </source>
</evidence>
<evidence type="ECO:0000256" key="1">
    <source>
        <dbReference type="SAM" id="MobiDB-lite"/>
    </source>
</evidence>
<gene>
    <name evidence="2" type="ORF">CP978_24645</name>
</gene>
<organism evidence="2 3">
    <name type="scientific">Streptomyces nodosus</name>
    <dbReference type="NCBI Taxonomy" id="40318"/>
    <lineage>
        <taxon>Bacteria</taxon>
        <taxon>Bacillati</taxon>
        <taxon>Actinomycetota</taxon>
        <taxon>Actinomycetes</taxon>
        <taxon>Kitasatosporales</taxon>
        <taxon>Streptomycetaceae</taxon>
        <taxon>Streptomyces</taxon>
    </lineage>
</organism>
<name>A0A5P2W905_9ACTN</name>
<reference evidence="2 3" key="1">
    <citation type="submission" date="2017-09" db="EMBL/GenBank/DDBJ databases">
        <title>Streptomyces genome completion.</title>
        <authorList>
            <person name="Lee N."/>
            <person name="Cho B.-K."/>
        </authorList>
    </citation>
    <scope>NUCLEOTIDE SEQUENCE [LARGE SCALE GENOMIC DNA]</scope>
    <source>
        <strain evidence="2 3">ATCC 14899</strain>
    </source>
</reference>
<dbReference type="Proteomes" id="UP000325763">
    <property type="component" value="Chromosome"/>
</dbReference>